<dbReference type="KEGG" id="aot:AcetOri_orf02260"/>
<dbReference type="PANTHER" id="PTHR30087">
    <property type="entry name" value="INNER MEMBRANE PROTEIN"/>
    <property type="match status" value="1"/>
</dbReference>
<gene>
    <name evidence="2" type="ORF">Abor_039_057</name>
    <name evidence="1" type="ORF">AcetOrient_orf02260</name>
</gene>
<dbReference type="PANTHER" id="PTHR30087:SF1">
    <property type="entry name" value="HYPOTHETICAL CYTOSOLIC PROTEIN"/>
    <property type="match status" value="1"/>
</dbReference>
<evidence type="ECO:0000313" key="1">
    <source>
        <dbReference type="EMBL" id="BBC79850.1"/>
    </source>
</evidence>
<dbReference type="EMBL" id="AP018515">
    <property type="protein sequence ID" value="BBC79850.1"/>
    <property type="molecule type" value="Genomic_DNA"/>
</dbReference>
<reference evidence="1 4" key="2">
    <citation type="submission" date="2018-02" db="EMBL/GenBank/DDBJ databases">
        <title>Acetobacter orientalis genome.</title>
        <authorList>
            <person name="Nakashima N."/>
            <person name="Tamura T."/>
        </authorList>
    </citation>
    <scope>NUCLEOTIDE SEQUENCE [LARGE SCALE GENOMIC DNA]</scope>
    <source>
        <strain evidence="1 4">FAN1</strain>
    </source>
</reference>
<accession>A0A2Z5ZGU1</accession>
<name>A0A2Z5ZGU1_9PROT</name>
<protein>
    <submittedName>
        <fullName evidence="1">Purine-nucleoside phosphorylase</fullName>
    </submittedName>
</protein>
<dbReference type="AlphaFoldDB" id="A0A2Z5ZGU1"/>
<dbReference type="Proteomes" id="UP000032670">
    <property type="component" value="Unassembled WGS sequence"/>
</dbReference>
<dbReference type="Pfam" id="PF04463">
    <property type="entry name" value="2-thiour_desulf"/>
    <property type="match status" value="1"/>
</dbReference>
<dbReference type="Proteomes" id="UP000270034">
    <property type="component" value="Chromosome"/>
</dbReference>
<dbReference type="GeneID" id="76205307"/>
<keyword evidence="3" id="KW-1185">Reference proteome</keyword>
<dbReference type="EMBL" id="BAMX01000039">
    <property type="protein sequence ID" value="GAN67175.1"/>
    <property type="molecule type" value="Genomic_DNA"/>
</dbReference>
<dbReference type="InterPro" id="IPR007553">
    <property type="entry name" value="2-thiour_desulf"/>
</dbReference>
<dbReference type="STRING" id="1231341.Abor_039_057"/>
<proteinExistence type="predicted"/>
<organism evidence="1 4">
    <name type="scientific">Acetobacter orientalis</name>
    <dbReference type="NCBI Taxonomy" id="146474"/>
    <lineage>
        <taxon>Bacteria</taxon>
        <taxon>Pseudomonadati</taxon>
        <taxon>Pseudomonadota</taxon>
        <taxon>Alphaproteobacteria</taxon>
        <taxon>Acetobacterales</taxon>
        <taxon>Acetobacteraceae</taxon>
        <taxon>Acetobacter</taxon>
    </lineage>
</organism>
<accession>A0A0D6NNL4</accession>
<dbReference type="RefSeq" id="WP_048842209.1">
    <property type="nucleotide sequence ID" value="NZ_BAMX01000039.1"/>
</dbReference>
<reference evidence="2 3" key="1">
    <citation type="submission" date="2012-11" db="EMBL/GenBank/DDBJ databases">
        <title>Whole genome sequence of Acetobacter orientalis 21F-2.</title>
        <authorList>
            <person name="Azuma Y."/>
            <person name="Higashiura N."/>
            <person name="Hirakawa H."/>
            <person name="Matsushita K."/>
        </authorList>
    </citation>
    <scope>NUCLEOTIDE SEQUENCE [LARGE SCALE GENOMIC DNA]</scope>
    <source>
        <strain evidence="2 3">21F-2</strain>
    </source>
</reference>
<evidence type="ECO:0000313" key="4">
    <source>
        <dbReference type="Proteomes" id="UP000270034"/>
    </source>
</evidence>
<evidence type="ECO:0000313" key="3">
    <source>
        <dbReference type="Proteomes" id="UP000032670"/>
    </source>
</evidence>
<evidence type="ECO:0000313" key="2">
    <source>
        <dbReference type="EMBL" id="GAN67175.1"/>
    </source>
</evidence>
<sequence length="177" mass="18543">MPPSLSLHPYGGNSPRILVSACLLGQPVRYDGSAKPLGHTLLQLWQQKGWVVPLCPEMAGGLPTPRPPAEITHALSGRDVLAGTATVQDITGADMTAPFIAGAHAALALAQQQGCQFALLIDGSPSCGSQMIYDGSFNGQKHTGEGVTAALLRQHGLDVFAHTEIEQLAKRLPHPAT</sequence>